<dbReference type="InterPro" id="IPR011042">
    <property type="entry name" value="6-blade_b-propeller_TolB-like"/>
</dbReference>
<keyword evidence="1" id="KW-0732">Signal</keyword>
<dbReference type="SUPFAM" id="SSF63829">
    <property type="entry name" value="Calcium-dependent phosphotriesterase"/>
    <property type="match status" value="1"/>
</dbReference>
<dbReference type="EMBL" id="CP028487">
    <property type="protein sequence ID" value="AVX37128.1"/>
    <property type="molecule type" value="Genomic_DNA"/>
</dbReference>
<organism evidence="2 3">
    <name type="scientific">Yersinia massiliensis</name>
    <dbReference type="NCBI Taxonomy" id="419257"/>
    <lineage>
        <taxon>Bacteria</taxon>
        <taxon>Pseudomonadati</taxon>
        <taxon>Pseudomonadota</taxon>
        <taxon>Gammaproteobacteria</taxon>
        <taxon>Enterobacterales</taxon>
        <taxon>Yersiniaceae</taxon>
        <taxon>Yersinia</taxon>
    </lineage>
</organism>
<protein>
    <recommendedName>
        <fullName evidence="4">Non-specific serine/threonine protein kinase</fullName>
    </recommendedName>
</protein>
<accession>A0ABM6UQI8</accession>
<evidence type="ECO:0008006" key="4">
    <source>
        <dbReference type="Google" id="ProtNLM"/>
    </source>
</evidence>
<reference evidence="3" key="1">
    <citation type="journal article" date="2018" name="Genome Announc.">
        <title>First complete genome sequence of Yersinia massiliensis.</title>
        <authorList>
            <person name="Thomas M.C."/>
            <person name="Arling V."/>
            <person name="Goji N."/>
            <person name="Janzen T.W."/>
            <person name="Duceppe M.-O."/>
            <person name="Mathews A."/>
            <person name="Carrillo C."/>
            <person name="Amoako K."/>
        </authorList>
    </citation>
    <scope>NUCLEOTIDE SEQUENCE [LARGE SCALE GENOMIC DNA]</scope>
    <source>
        <strain evidence="3">GTA</strain>
    </source>
</reference>
<sequence length="281" mass="29103">MNNTTVKLVLTLSIASMALAALPIQARTDSTTQTMTQQAPVLIHDGLGSPVGMAYDTSGNLYVANWSAGTVLRFGPDGQRSVFAKGLRGPSGLAISANGDIYVASYSEDLVWRFTPSGKQSVFIRGLATPAGLSFDAQGRLLIANRRTNQILAAHPDGQIDVVAEGLQTPVGAIELPDGALMVSNIAGGISLVSDNILARSINNDLASPGPGIVRAGADSVYIVDYGGTTVSHVDRNGKRTVIADGLRSPVGMALAPDGSLTVATWGANAAFRIDSSRTNL</sequence>
<dbReference type="RefSeq" id="WP_057651194.1">
    <property type="nucleotide sequence ID" value="NZ_CABHYR010000062.1"/>
</dbReference>
<name>A0ABM6UQI8_9GAMM</name>
<proteinExistence type="predicted"/>
<dbReference type="PANTHER" id="PTHR24104:SF25">
    <property type="entry name" value="PROTEIN LIN-41"/>
    <property type="match status" value="1"/>
</dbReference>
<evidence type="ECO:0000256" key="1">
    <source>
        <dbReference type="SAM" id="SignalP"/>
    </source>
</evidence>
<dbReference type="PANTHER" id="PTHR24104">
    <property type="entry name" value="E3 UBIQUITIN-PROTEIN LIGASE NHLRC1-RELATED"/>
    <property type="match status" value="1"/>
</dbReference>
<dbReference type="InterPro" id="IPR050952">
    <property type="entry name" value="TRIM-NHL_E3_ligases"/>
</dbReference>
<keyword evidence="3" id="KW-1185">Reference proteome</keyword>
<feature type="chain" id="PRO_5045076727" description="Non-specific serine/threonine protein kinase" evidence="1">
    <location>
        <begin position="21"/>
        <end position="281"/>
    </location>
</feature>
<dbReference type="Proteomes" id="UP000240908">
    <property type="component" value="Chromosome"/>
</dbReference>
<evidence type="ECO:0000313" key="3">
    <source>
        <dbReference type="Proteomes" id="UP000240908"/>
    </source>
</evidence>
<feature type="signal peptide" evidence="1">
    <location>
        <begin position="1"/>
        <end position="20"/>
    </location>
</feature>
<evidence type="ECO:0000313" key="2">
    <source>
        <dbReference type="EMBL" id="AVX37128.1"/>
    </source>
</evidence>
<dbReference type="Gene3D" id="2.120.10.30">
    <property type="entry name" value="TolB, C-terminal domain"/>
    <property type="match status" value="2"/>
</dbReference>
<gene>
    <name evidence="2" type="ORF">DA391_05340</name>
</gene>